<feature type="domain" description="Transcriptional regulator LacI/GalR-like sensor" evidence="4">
    <location>
        <begin position="35"/>
        <end position="101"/>
    </location>
</feature>
<keyword evidence="3" id="KW-0804">Transcription</keyword>
<dbReference type="SUPFAM" id="SSF53822">
    <property type="entry name" value="Periplasmic binding protein-like I"/>
    <property type="match status" value="1"/>
</dbReference>
<keyword evidence="2" id="KW-0238">DNA-binding</keyword>
<dbReference type="PANTHER" id="PTHR30146">
    <property type="entry name" value="LACI-RELATED TRANSCRIPTIONAL REPRESSOR"/>
    <property type="match status" value="1"/>
</dbReference>
<keyword evidence="1" id="KW-0805">Transcription regulation</keyword>
<organism evidence="5 6">
    <name type="scientific">Streptomyces sp. 900116325</name>
    <dbReference type="NCBI Taxonomy" id="3154295"/>
    <lineage>
        <taxon>Bacteria</taxon>
        <taxon>Bacillati</taxon>
        <taxon>Actinomycetota</taxon>
        <taxon>Actinomycetes</taxon>
        <taxon>Kitasatosporales</taxon>
        <taxon>Streptomycetaceae</taxon>
        <taxon>Streptomyces</taxon>
    </lineage>
</organism>
<proteinExistence type="predicted"/>
<dbReference type="PANTHER" id="PTHR30146:SF109">
    <property type="entry name" value="HTH-TYPE TRANSCRIPTIONAL REGULATOR GALS"/>
    <property type="match status" value="1"/>
</dbReference>
<comment type="caution">
    <text evidence="5">The sequence shown here is derived from an EMBL/GenBank/DDBJ whole genome shotgun (WGS) entry which is preliminary data.</text>
</comment>
<evidence type="ECO:0000313" key="6">
    <source>
        <dbReference type="Proteomes" id="UP001550044"/>
    </source>
</evidence>
<dbReference type="Proteomes" id="UP001550044">
    <property type="component" value="Unassembled WGS sequence"/>
</dbReference>
<evidence type="ECO:0000259" key="4">
    <source>
        <dbReference type="Pfam" id="PF13377"/>
    </source>
</evidence>
<evidence type="ECO:0000256" key="3">
    <source>
        <dbReference type="ARBA" id="ARBA00023163"/>
    </source>
</evidence>
<gene>
    <name evidence="5" type="ORF">ABZV61_29720</name>
</gene>
<dbReference type="EMBL" id="JBEXIP010000031">
    <property type="protein sequence ID" value="MET8436885.1"/>
    <property type="molecule type" value="Genomic_DNA"/>
</dbReference>
<evidence type="ECO:0000313" key="5">
    <source>
        <dbReference type="EMBL" id="MET8436885.1"/>
    </source>
</evidence>
<evidence type="ECO:0000256" key="1">
    <source>
        <dbReference type="ARBA" id="ARBA00023015"/>
    </source>
</evidence>
<dbReference type="InterPro" id="IPR046335">
    <property type="entry name" value="LacI/GalR-like_sensor"/>
</dbReference>
<dbReference type="RefSeq" id="WP_356711706.1">
    <property type="nucleotide sequence ID" value="NZ_JBEXIP010000031.1"/>
</dbReference>
<dbReference type="Gene3D" id="3.40.50.2300">
    <property type="match status" value="2"/>
</dbReference>
<protein>
    <submittedName>
        <fullName evidence="5">Substrate-binding domain-containing protein</fullName>
    </submittedName>
</protein>
<accession>A0ABV2UGA6</accession>
<keyword evidence="6" id="KW-1185">Reference proteome</keyword>
<evidence type="ECO:0000256" key="2">
    <source>
        <dbReference type="ARBA" id="ARBA00023125"/>
    </source>
</evidence>
<reference evidence="5 6" key="1">
    <citation type="submission" date="2024-06" db="EMBL/GenBank/DDBJ databases">
        <title>The Natural Products Discovery Center: Release of the First 8490 Sequenced Strains for Exploring Actinobacteria Biosynthetic Diversity.</title>
        <authorList>
            <person name="Kalkreuter E."/>
            <person name="Kautsar S.A."/>
            <person name="Yang D."/>
            <person name="Bader C.D."/>
            <person name="Teijaro C.N."/>
            <person name="Fluegel L."/>
            <person name="Davis C.M."/>
            <person name="Simpson J.R."/>
            <person name="Lauterbach L."/>
            <person name="Steele A.D."/>
            <person name="Gui C."/>
            <person name="Meng S."/>
            <person name="Li G."/>
            <person name="Viehrig K."/>
            <person name="Ye F."/>
            <person name="Su P."/>
            <person name="Kiefer A.F."/>
            <person name="Nichols A."/>
            <person name="Cepeda A.J."/>
            <person name="Yan W."/>
            <person name="Fan B."/>
            <person name="Jiang Y."/>
            <person name="Adhikari A."/>
            <person name="Zheng C.-J."/>
            <person name="Schuster L."/>
            <person name="Cowan T.M."/>
            <person name="Smanski M.J."/>
            <person name="Chevrette M.G."/>
            <person name="De Carvalho L.P.S."/>
            <person name="Shen B."/>
        </authorList>
    </citation>
    <scope>NUCLEOTIDE SEQUENCE [LARGE SCALE GENOMIC DNA]</scope>
    <source>
        <strain evidence="5 6">NPDC005137</strain>
    </source>
</reference>
<sequence>MDQWCSGGLGGGVGPSSGTSWSRLIRAVDFGRVEVVAFDDRTAVGALCASCERNLRAPDDLPITGFDGTDPGRGAVPRLTTVGQPPAEMGRMAVPRLMRAAGAPHCGDSAHGARHLCRTA</sequence>
<dbReference type="Pfam" id="PF13377">
    <property type="entry name" value="Peripla_BP_3"/>
    <property type="match status" value="1"/>
</dbReference>
<name>A0ABV2UGA6_9ACTN</name>
<dbReference type="InterPro" id="IPR028082">
    <property type="entry name" value="Peripla_BP_I"/>
</dbReference>